<evidence type="ECO:0000313" key="1">
    <source>
        <dbReference type="EMBL" id="BDG02361.1"/>
    </source>
</evidence>
<reference evidence="2" key="1">
    <citation type="journal article" date="2022" name="Int. J. Syst. Evol. Microbiol.">
        <title>Anaeromyxobacter oryzae sp. nov., Anaeromyxobacter diazotrophicus sp. nov. and Anaeromyxobacter paludicola sp. nov., isolated from paddy soils.</title>
        <authorList>
            <person name="Itoh H."/>
            <person name="Xu Z."/>
            <person name="Mise K."/>
            <person name="Masuda Y."/>
            <person name="Ushijima N."/>
            <person name="Hayakawa C."/>
            <person name="Shiratori Y."/>
            <person name="Senoo K."/>
        </authorList>
    </citation>
    <scope>NUCLEOTIDE SEQUENCE [LARGE SCALE GENOMIC DNA]</scope>
    <source>
        <strain evidence="2">Red232</strain>
    </source>
</reference>
<dbReference type="Proteomes" id="UP001162891">
    <property type="component" value="Chromosome"/>
</dbReference>
<evidence type="ECO:0008006" key="3">
    <source>
        <dbReference type="Google" id="ProtNLM"/>
    </source>
</evidence>
<sequence>MAEARTPEDAAAFLRSLDKEDLVRIVMDDAKNWLAHDGLWFQAVEAAHGMEAAIAADAAAWERFTVLEATRIMERLGMRPGGGIPALLEALEHRLYARLNTQEPAEVSATRAVFAMRDCRVQSARRRKGLPDFPCKRVGLVEYARFASTIDPRIRTRCIVCPPDDHPADRWCAWEFTIADEEEAP</sequence>
<protein>
    <recommendedName>
        <fullName evidence="3">Cytosolic protein</fullName>
    </recommendedName>
</protein>
<dbReference type="RefSeq" id="WP_248359978.1">
    <property type="nucleotide sequence ID" value="NZ_AP025591.1"/>
</dbReference>
<proteinExistence type="predicted"/>
<name>A0ABN6MMX0_9BACT</name>
<organism evidence="1 2">
    <name type="scientific">Anaeromyxobacter oryzae</name>
    <dbReference type="NCBI Taxonomy" id="2918170"/>
    <lineage>
        <taxon>Bacteria</taxon>
        <taxon>Pseudomonadati</taxon>
        <taxon>Myxococcota</taxon>
        <taxon>Myxococcia</taxon>
        <taxon>Myxococcales</taxon>
        <taxon>Cystobacterineae</taxon>
        <taxon>Anaeromyxobacteraceae</taxon>
        <taxon>Anaeromyxobacter</taxon>
    </lineage>
</organism>
<gene>
    <name evidence="1" type="ORF">AMOR_13570</name>
</gene>
<keyword evidence="2" id="KW-1185">Reference proteome</keyword>
<evidence type="ECO:0000313" key="2">
    <source>
        <dbReference type="Proteomes" id="UP001162891"/>
    </source>
</evidence>
<dbReference type="Pfam" id="PF19620">
    <property type="entry name" value="DUF6125"/>
    <property type="match status" value="1"/>
</dbReference>
<accession>A0ABN6MMX0</accession>
<dbReference type="EMBL" id="AP025591">
    <property type="protein sequence ID" value="BDG02361.1"/>
    <property type="molecule type" value="Genomic_DNA"/>
</dbReference>